<dbReference type="Gene3D" id="1.10.3210.10">
    <property type="entry name" value="Hypothetical protein af1432"/>
    <property type="match status" value="1"/>
</dbReference>
<keyword evidence="1 5" id="KW-0540">Nuclease</keyword>
<evidence type="ECO:0000313" key="9">
    <source>
        <dbReference type="EMBL" id="KKQ67395.1"/>
    </source>
</evidence>
<dbReference type="GO" id="GO:0003723">
    <property type="term" value="F:RNA binding"/>
    <property type="evidence" value="ECO:0007669"/>
    <property type="project" value="UniProtKB-UniRule"/>
</dbReference>
<keyword evidence="3 5" id="KW-0378">Hydrolase</keyword>
<comment type="caution">
    <text evidence="9">The sequence shown here is derived from an EMBL/GenBank/DDBJ whole genome shotgun (WGS) entry which is preliminary data.</text>
</comment>
<gene>
    <name evidence="5" type="primary">rny</name>
    <name evidence="9" type="ORF">US86_C0001G0322</name>
</gene>
<dbReference type="InterPro" id="IPR022711">
    <property type="entry name" value="RNase_Y_N"/>
</dbReference>
<dbReference type="InterPro" id="IPR006675">
    <property type="entry name" value="HDIG_dom"/>
</dbReference>
<dbReference type="PANTHER" id="PTHR12826:SF15">
    <property type="entry name" value="RIBONUCLEASE Y"/>
    <property type="match status" value="1"/>
</dbReference>
<dbReference type="NCBIfam" id="TIGR03319">
    <property type="entry name" value="RNase_Y"/>
    <property type="match status" value="1"/>
</dbReference>
<evidence type="ECO:0000256" key="2">
    <source>
        <dbReference type="ARBA" id="ARBA00022759"/>
    </source>
</evidence>
<proteinExistence type="inferred from homology"/>
<evidence type="ECO:0000313" key="10">
    <source>
        <dbReference type="Proteomes" id="UP000034235"/>
    </source>
</evidence>
<dbReference type="NCBIfam" id="TIGR00277">
    <property type="entry name" value="HDIG"/>
    <property type="match status" value="1"/>
</dbReference>
<feature type="coiled-coil region" evidence="7">
    <location>
        <begin position="42"/>
        <end position="69"/>
    </location>
</feature>
<evidence type="ECO:0000259" key="8">
    <source>
        <dbReference type="PROSITE" id="PS51831"/>
    </source>
</evidence>
<dbReference type="SMART" id="SM00322">
    <property type="entry name" value="KH"/>
    <property type="match status" value="1"/>
</dbReference>
<dbReference type="PATRIC" id="fig|1618422.5.peg.327"/>
<name>A0A0G0JWA1_9BACT</name>
<sequence>MKKTFGAVATSPSTSNLITKETELAKREGILEERERLLAEKLKAVDEKIAHLDKARKDLIEKLERASDMSVDEAKKVLLENVEKGLSIEISKKIKQAEDEVKLKSDEKVKEILSDAMLHGVTDYISEFTTSRVQLPDEEMKGRIIGKEGRNIKAFEQATGVDVVMDEGPDILTLSSFDPVRREIARVSLERLIADGRIQPQRIEEIIEKTREDIEKLMCQAGEKLCHDVGVFNMPREIICLLGRFKYRYSYGQNMIQHTLEETRIGIELARELGADVNVVRLGCLLHDIGKILTDWDEGTHVERGVQFAKKFGFPQAVVGCIAEHHEDEPFSSVESVLCYIADAISGARPGARHENVQDYIKRLEDIEKIATSYEAVEKAFAVQAGREVRVIVTPDKISDDELPKLVHDIGERIQKEVMVPGAVRVTAIRESRFSDSFLTG</sequence>
<dbReference type="PROSITE" id="PS50084">
    <property type="entry name" value="KH_TYPE_1"/>
    <property type="match status" value="1"/>
</dbReference>
<dbReference type="InterPro" id="IPR017705">
    <property type="entry name" value="Ribonuclease_Y"/>
</dbReference>
<dbReference type="Pfam" id="PF01966">
    <property type="entry name" value="HD"/>
    <property type="match status" value="1"/>
</dbReference>
<comment type="function">
    <text evidence="5">Endoribonuclease that initiates mRNA decay.</text>
</comment>
<dbReference type="PANTHER" id="PTHR12826">
    <property type="entry name" value="RIBONUCLEASE Y"/>
    <property type="match status" value="1"/>
</dbReference>
<dbReference type="InterPro" id="IPR004088">
    <property type="entry name" value="KH_dom_type_1"/>
</dbReference>
<evidence type="ECO:0000256" key="5">
    <source>
        <dbReference type="HAMAP-Rule" id="MF_00335"/>
    </source>
</evidence>
<dbReference type="EMBL" id="LBUP01000001">
    <property type="protein sequence ID" value="KKQ67395.1"/>
    <property type="molecule type" value="Genomic_DNA"/>
</dbReference>
<dbReference type="CDD" id="cd22431">
    <property type="entry name" value="KH-I_RNaseY"/>
    <property type="match status" value="1"/>
</dbReference>
<evidence type="ECO:0000256" key="7">
    <source>
        <dbReference type="SAM" id="Coils"/>
    </source>
</evidence>
<evidence type="ECO:0000256" key="4">
    <source>
        <dbReference type="ARBA" id="ARBA00022884"/>
    </source>
</evidence>
<dbReference type="SUPFAM" id="SSF54791">
    <property type="entry name" value="Eukaryotic type KH-domain (KH-domain type I)"/>
    <property type="match status" value="1"/>
</dbReference>
<dbReference type="SUPFAM" id="SSF109604">
    <property type="entry name" value="HD-domain/PDEase-like"/>
    <property type="match status" value="1"/>
</dbReference>
<evidence type="ECO:0000256" key="6">
    <source>
        <dbReference type="NCBIfam" id="TIGR03319"/>
    </source>
</evidence>
<dbReference type="GO" id="GO:0016787">
    <property type="term" value="F:hydrolase activity"/>
    <property type="evidence" value="ECO:0007669"/>
    <property type="project" value="UniProtKB-KW"/>
</dbReference>
<dbReference type="GO" id="GO:0004521">
    <property type="term" value="F:RNA endonuclease activity"/>
    <property type="evidence" value="ECO:0007669"/>
    <property type="project" value="UniProtKB-UniRule"/>
</dbReference>
<accession>A0A0G0JWA1</accession>
<dbReference type="HAMAP" id="MF_00335">
    <property type="entry name" value="RNase_Y"/>
    <property type="match status" value="1"/>
</dbReference>
<protein>
    <recommendedName>
        <fullName evidence="5 6">Ribonuclease Y</fullName>
        <shortName evidence="5">RNase Y</shortName>
        <ecNumber evidence="5 6">3.1.-.-</ecNumber>
    </recommendedName>
</protein>
<keyword evidence="2 5" id="KW-0255">Endonuclease</keyword>
<dbReference type="Gene3D" id="3.30.1370.10">
    <property type="entry name" value="K Homology domain, type 1"/>
    <property type="match status" value="1"/>
</dbReference>
<dbReference type="AlphaFoldDB" id="A0A0G0JWA1"/>
<dbReference type="EC" id="3.1.-.-" evidence="5 6"/>
<dbReference type="InterPro" id="IPR036612">
    <property type="entry name" value="KH_dom_type_1_sf"/>
</dbReference>
<evidence type="ECO:0000256" key="1">
    <source>
        <dbReference type="ARBA" id="ARBA00022722"/>
    </source>
</evidence>
<keyword evidence="4 5" id="KW-0694">RNA-binding</keyword>
<comment type="similarity">
    <text evidence="5">Belongs to the RNase Y family.</text>
</comment>
<feature type="domain" description="HD" evidence="8">
    <location>
        <begin position="255"/>
        <end position="348"/>
    </location>
</feature>
<dbReference type="PROSITE" id="PS51831">
    <property type="entry name" value="HD"/>
    <property type="match status" value="1"/>
</dbReference>
<keyword evidence="7" id="KW-0175">Coiled coil</keyword>
<dbReference type="SMART" id="SM00471">
    <property type="entry name" value="HDc"/>
    <property type="match status" value="1"/>
</dbReference>
<evidence type="ECO:0000256" key="3">
    <source>
        <dbReference type="ARBA" id="ARBA00022801"/>
    </source>
</evidence>
<organism evidence="9 10">
    <name type="scientific">Candidatus Daviesbacteria bacterium GW2011_GWA2_38_24</name>
    <dbReference type="NCBI Taxonomy" id="1618422"/>
    <lineage>
        <taxon>Bacteria</taxon>
        <taxon>Candidatus Daviesiibacteriota</taxon>
    </lineage>
</organism>
<dbReference type="Pfam" id="PF00013">
    <property type="entry name" value="KH_1"/>
    <property type="match status" value="1"/>
</dbReference>
<dbReference type="InterPro" id="IPR003607">
    <property type="entry name" value="HD/PDEase_dom"/>
</dbReference>
<dbReference type="InterPro" id="IPR004087">
    <property type="entry name" value="KH_dom"/>
</dbReference>
<dbReference type="GO" id="GO:0006402">
    <property type="term" value="P:mRNA catabolic process"/>
    <property type="evidence" value="ECO:0007669"/>
    <property type="project" value="UniProtKB-UniRule"/>
</dbReference>
<dbReference type="InterPro" id="IPR006674">
    <property type="entry name" value="HD_domain"/>
</dbReference>
<dbReference type="Pfam" id="PF12072">
    <property type="entry name" value="RNase_Y_N"/>
    <property type="match status" value="1"/>
</dbReference>
<dbReference type="Proteomes" id="UP000034235">
    <property type="component" value="Unassembled WGS sequence"/>
</dbReference>
<reference evidence="9 10" key="1">
    <citation type="journal article" date="2015" name="Nature">
        <title>rRNA introns, odd ribosomes, and small enigmatic genomes across a large radiation of phyla.</title>
        <authorList>
            <person name="Brown C.T."/>
            <person name="Hug L.A."/>
            <person name="Thomas B.C."/>
            <person name="Sharon I."/>
            <person name="Castelle C.J."/>
            <person name="Singh A."/>
            <person name="Wilkins M.J."/>
            <person name="Williams K.H."/>
            <person name="Banfield J.F."/>
        </authorList>
    </citation>
    <scope>NUCLEOTIDE SEQUENCE [LARGE SCALE GENOMIC DNA]</scope>
</reference>
<dbReference type="GO" id="GO:0005886">
    <property type="term" value="C:plasma membrane"/>
    <property type="evidence" value="ECO:0007669"/>
    <property type="project" value="UniProtKB-UniRule"/>
</dbReference>